<evidence type="ECO:0000313" key="2">
    <source>
        <dbReference type="Proteomes" id="UP000054279"/>
    </source>
</evidence>
<organism evidence="1 2">
    <name type="scientific">Sphaerobolus stellatus (strain SS14)</name>
    <dbReference type="NCBI Taxonomy" id="990650"/>
    <lineage>
        <taxon>Eukaryota</taxon>
        <taxon>Fungi</taxon>
        <taxon>Dikarya</taxon>
        <taxon>Basidiomycota</taxon>
        <taxon>Agaricomycotina</taxon>
        <taxon>Agaricomycetes</taxon>
        <taxon>Phallomycetidae</taxon>
        <taxon>Geastrales</taxon>
        <taxon>Sphaerobolaceae</taxon>
        <taxon>Sphaerobolus</taxon>
    </lineage>
</organism>
<dbReference type="AlphaFoldDB" id="A0A0C9U6H9"/>
<dbReference type="HOGENOM" id="CLU_1548606_0_0_1"/>
<evidence type="ECO:0000313" key="1">
    <source>
        <dbReference type="EMBL" id="KIJ38623.1"/>
    </source>
</evidence>
<dbReference type="EMBL" id="KN837159">
    <property type="protein sequence ID" value="KIJ38623.1"/>
    <property type="molecule type" value="Genomic_DNA"/>
</dbReference>
<dbReference type="Proteomes" id="UP000054279">
    <property type="component" value="Unassembled WGS sequence"/>
</dbReference>
<accession>A0A0C9U6H9</accession>
<name>A0A0C9U6H9_SPHS4</name>
<sequence>MLGIDMDWKKGLKRCVSGTTNVALRRDERVRQFGPKCSSNGGIVTASSSKFELIDKININCRQLGSAGYCNPSVKFHTTDRKFGADVRTFSKTGAMVMALGSPANRNTCLFNFWKGCHQEYVEEGVTANHKQNGNPMSIFVDEPAGCLNDFRSGGFGFRTTTTDGTTPEGENH</sequence>
<proteinExistence type="predicted"/>
<keyword evidence="2" id="KW-1185">Reference proteome</keyword>
<protein>
    <submittedName>
        <fullName evidence="1">Unplaced genomic scaffold SPHSTscaffold_84, whole genome shotgun sequence</fullName>
    </submittedName>
</protein>
<gene>
    <name evidence="1" type="ORF">M422DRAFT_258742</name>
</gene>
<reference evidence="1 2" key="1">
    <citation type="submission" date="2014-06" db="EMBL/GenBank/DDBJ databases">
        <title>Evolutionary Origins and Diversification of the Mycorrhizal Mutualists.</title>
        <authorList>
            <consortium name="DOE Joint Genome Institute"/>
            <consortium name="Mycorrhizal Genomics Consortium"/>
            <person name="Kohler A."/>
            <person name="Kuo A."/>
            <person name="Nagy L.G."/>
            <person name="Floudas D."/>
            <person name="Copeland A."/>
            <person name="Barry K.W."/>
            <person name="Cichocki N."/>
            <person name="Veneault-Fourrey C."/>
            <person name="LaButti K."/>
            <person name="Lindquist E.A."/>
            <person name="Lipzen A."/>
            <person name="Lundell T."/>
            <person name="Morin E."/>
            <person name="Murat C."/>
            <person name="Riley R."/>
            <person name="Ohm R."/>
            <person name="Sun H."/>
            <person name="Tunlid A."/>
            <person name="Henrissat B."/>
            <person name="Grigoriev I.V."/>
            <person name="Hibbett D.S."/>
            <person name="Martin F."/>
        </authorList>
    </citation>
    <scope>NUCLEOTIDE SEQUENCE [LARGE SCALE GENOMIC DNA]</scope>
    <source>
        <strain evidence="1 2">SS14</strain>
    </source>
</reference>